<evidence type="ECO:0000313" key="4">
    <source>
        <dbReference type="Proteomes" id="UP001052655"/>
    </source>
</evidence>
<comment type="caution">
    <text evidence="3">The sequence shown here is derived from an EMBL/GenBank/DDBJ whole genome shotgun (WGS) entry which is preliminary data.</text>
</comment>
<protein>
    <recommendedName>
        <fullName evidence="2">Deoxyribonuclease NucA/NucB domain-containing protein</fullName>
    </recommendedName>
</protein>
<evidence type="ECO:0000256" key="1">
    <source>
        <dbReference type="SAM" id="MobiDB-lite"/>
    </source>
</evidence>
<evidence type="ECO:0000259" key="2">
    <source>
        <dbReference type="Pfam" id="PF14040"/>
    </source>
</evidence>
<name>A0ABQ3Q7T6_9ACTN</name>
<organism evidence="3 4">
    <name type="scientific">Streptomyces daghestanicus</name>
    <dbReference type="NCBI Taxonomy" id="66885"/>
    <lineage>
        <taxon>Bacteria</taxon>
        <taxon>Bacillati</taxon>
        <taxon>Actinomycetota</taxon>
        <taxon>Actinomycetes</taxon>
        <taxon>Kitasatosporales</taxon>
        <taxon>Streptomycetaceae</taxon>
        <taxon>Streptomyces</taxon>
    </lineage>
</organism>
<dbReference type="EMBL" id="BNDX01000013">
    <property type="protein sequence ID" value="GHI33325.1"/>
    <property type="molecule type" value="Genomic_DNA"/>
</dbReference>
<feature type="region of interest" description="Disordered" evidence="1">
    <location>
        <begin position="133"/>
        <end position="153"/>
    </location>
</feature>
<sequence length="253" mass="26687">MVDVTGRVTSLNISYDAGGDGGCSMSDTRPWDGTKTLGRGGAAAGTVTYSTPLAAGGLANVTSKHHMYVVASGAIPTQPNVNWDNPWRIRCDSQVGANPGCVVPDIRANFEFSLAEFGGAAATYGWAQNALRGGAPLSRDSSETTASTRREYTCGSKSSDPFVYMDDVVPNDSCDEFPFATSYEGGTNGASCADIVPLLENGQWMIYEARTDKPVTGTEPRVRGHVSNGNAGLALGRYVQRDGFSTPRSTTFT</sequence>
<feature type="domain" description="Deoxyribonuclease NucA/NucB" evidence="2">
    <location>
        <begin position="139"/>
        <end position="201"/>
    </location>
</feature>
<accession>A0ABQ3Q7T6</accession>
<proteinExistence type="predicted"/>
<dbReference type="Proteomes" id="UP001052655">
    <property type="component" value="Unassembled WGS sequence"/>
</dbReference>
<gene>
    <name evidence="3" type="ORF">Sdagh_50550</name>
</gene>
<dbReference type="InterPro" id="IPR029476">
    <property type="entry name" value="DNase_NucA_NucB"/>
</dbReference>
<evidence type="ECO:0000313" key="3">
    <source>
        <dbReference type="EMBL" id="GHI33325.1"/>
    </source>
</evidence>
<dbReference type="Pfam" id="PF14040">
    <property type="entry name" value="DNase_NucA_NucB"/>
    <property type="match status" value="1"/>
</dbReference>
<dbReference type="RefSeq" id="WP_190078361.1">
    <property type="nucleotide sequence ID" value="NZ_BMTC01000036.1"/>
</dbReference>
<keyword evidence="4" id="KW-1185">Reference proteome</keyword>
<reference evidence="3" key="1">
    <citation type="submission" date="2024-05" db="EMBL/GenBank/DDBJ databases">
        <title>Whole genome shotgun sequence of Streptomyces daghestanicus NBRC 12762.</title>
        <authorList>
            <person name="Komaki H."/>
            <person name="Tamura T."/>
        </authorList>
    </citation>
    <scope>NUCLEOTIDE SEQUENCE</scope>
    <source>
        <strain evidence="3">NBRC 12762</strain>
    </source>
</reference>